<evidence type="ECO:0000259" key="2">
    <source>
        <dbReference type="Pfam" id="PF07969"/>
    </source>
</evidence>
<keyword evidence="3" id="KW-0378">Hydrolase</keyword>
<feature type="domain" description="Amidohydrolase 3" evidence="2">
    <location>
        <begin position="98"/>
        <end position="617"/>
    </location>
</feature>
<dbReference type="GO" id="GO:0016810">
    <property type="term" value="F:hydrolase activity, acting on carbon-nitrogen (but not peptide) bonds"/>
    <property type="evidence" value="ECO:0007669"/>
    <property type="project" value="InterPro"/>
</dbReference>
<dbReference type="Pfam" id="PF07969">
    <property type="entry name" value="Amidohydro_3"/>
    <property type="match status" value="1"/>
</dbReference>
<evidence type="ECO:0000256" key="1">
    <source>
        <dbReference type="SAM" id="SignalP"/>
    </source>
</evidence>
<dbReference type="Gene3D" id="3.10.310.70">
    <property type="match status" value="1"/>
</dbReference>
<dbReference type="InterPro" id="IPR013108">
    <property type="entry name" value="Amidohydro_3"/>
</dbReference>
<proteinExistence type="predicted"/>
<name>A0A1Y2H9P8_9FUNG</name>
<dbReference type="SUPFAM" id="SSF51556">
    <property type="entry name" value="Metallo-dependent hydrolases"/>
    <property type="match status" value="1"/>
</dbReference>
<gene>
    <name evidence="3" type="ORF">BCR44DRAFT_124474</name>
</gene>
<evidence type="ECO:0000313" key="4">
    <source>
        <dbReference type="Proteomes" id="UP000193411"/>
    </source>
</evidence>
<feature type="signal peptide" evidence="1">
    <location>
        <begin position="1"/>
        <end position="18"/>
    </location>
</feature>
<feature type="chain" id="PRO_5012078976" evidence="1">
    <location>
        <begin position="19"/>
        <end position="635"/>
    </location>
</feature>
<dbReference type="InterPro" id="IPR033932">
    <property type="entry name" value="YtcJ-like"/>
</dbReference>
<dbReference type="OrthoDB" id="3501663at2759"/>
<accession>A0A1Y2H9P8</accession>
<evidence type="ECO:0000313" key="3">
    <source>
        <dbReference type="EMBL" id="ORZ30423.1"/>
    </source>
</evidence>
<dbReference type="Proteomes" id="UP000193411">
    <property type="component" value="Unassembled WGS sequence"/>
</dbReference>
<dbReference type="STRING" id="765915.A0A1Y2H9P8"/>
<keyword evidence="1" id="KW-0732">Signal</keyword>
<dbReference type="InterPro" id="IPR032466">
    <property type="entry name" value="Metal_Hydrolase"/>
</dbReference>
<organism evidence="3 4">
    <name type="scientific">Catenaria anguillulae PL171</name>
    <dbReference type="NCBI Taxonomy" id="765915"/>
    <lineage>
        <taxon>Eukaryota</taxon>
        <taxon>Fungi</taxon>
        <taxon>Fungi incertae sedis</taxon>
        <taxon>Blastocladiomycota</taxon>
        <taxon>Blastocladiomycetes</taxon>
        <taxon>Blastocladiales</taxon>
        <taxon>Catenariaceae</taxon>
        <taxon>Catenaria</taxon>
    </lineage>
</organism>
<dbReference type="AlphaFoldDB" id="A0A1Y2H9P8"/>
<dbReference type="PANTHER" id="PTHR22642">
    <property type="entry name" value="IMIDAZOLONEPROPIONASE"/>
    <property type="match status" value="1"/>
</dbReference>
<dbReference type="PANTHER" id="PTHR22642:SF2">
    <property type="entry name" value="PROTEIN LONG AFTER FAR-RED 3"/>
    <property type="match status" value="1"/>
</dbReference>
<dbReference type="EMBL" id="MCFL01000085">
    <property type="protein sequence ID" value="ORZ30423.1"/>
    <property type="molecule type" value="Genomic_DNA"/>
</dbReference>
<reference evidence="3 4" key="1">
    <citation type="submission" date="2016-07" db="EMBL/GenBank/DDBJ databases">
        <title>Pervasive Adenine N6-methylation of Active Genes in Fungi.</title>
        <authorList>
            <consortium name="DOE Joint Genome Institute"/>
            <person name="Mondo S.J."/>
            <person name="Dannebaum R.O."/>
            <person name="Kuo R.C."/>
            <person name="Labutti K."/>
            <person name="Haridas S."/>
            <person name="Kuo A."/>
            <person name="Salamov A."/>
            <person name="Ahrendt S.R."/>
            <person name="Lipzen A."/>
            <person name="Sullivan W."/>
            <person name="Andreopoulos W.B."/>
            <person name="Clum A."/>
            <person name="Lindquist E."/>
            <person name="Daum C."/>
            <person name="Ramamoorthy G.K."/>
            <person name="Gryganskyi A."/>
            <person name="Culley D."/>
            <person name="Magnuson J.K."/>
            <person name="James T.Y."/>
            <person name="O'Malley M.A."/>
            <person name="Stajich J.E."/>
            <person name="Spatafora J.W."/>
            <person name="Visel A."/>
            <person name="Grigoriev I.V."/>
        </authorList>
    </citation>
    <scope>NUCLEOTIDE SEQUENCE [LARGE SCALE GENOMIC DNA]</scope>
    <source>
        <strain evidence="3 4">PL171</strain>
    </source>
</reference>
<protein>
    <submittedName>
        <fullName evidence="3">Amidohydrolase family-domain-containing protein</fullName>
    </submittedName>
</protein>
<sequence>MLVLSAVLFVYLFVYYQAHDPHIGDTTGFDLDGHHSLDPQHFKVIYNVTIRRGGRDDDKVIERGALVIRKDKIVKVVDTWAQAQVTAAHFKSAGAKAVVDGKGAVVLPGLTDAHGHLIEYGLSLSQPDLSTLTSLASIRATLRSHLVSQPAGHYSPTRWLRAHGWDHTKFTDSPSPGAFPSAADLDSDPLLAAVPIMLTRIDVHGYWLNAAAIKLLASIPTLDPPGGVISRDNKGQPTGVFMDTAMALVDVRVPPPSASDLVAAATRAQKELFKVGLTGVHVAGVLPNAMRALADMDKQGELKLRTYAMVRCPDAHGDHVPAGFPAYCPEAFDGIFDSGLPMVDNHQGNWTRRLTVRSVKLFLDGALGSHGAALLEPYTDASNTRGTVVCSEWNCPELKDVVEKWNANGWQVNVHAIGDHANRVAVDALVGISDKGKSRVRVEHAQIVDAREIQRMGEEGIIPSMQPTHATSDMSYAHTRLGSAAPRLLQGAYPWQPLLAAGVPALPLSSDFPVEPPNPLLGLHAAVHMTDPRTGSNFNHSPNGRGKPWFASKVLTRKQAVRGFTEWAAYARFAERALGRIEVGMVADLSVFDRDVMRDGVEIVDAKVVATMVGGVTEYVGEAAEGDDEWSQLSK</sequence>
<comment type="caution">
    <text evidence="3">The sequence shown here is derived from an EMBL/GenBank/DDBJ whole genome shotgun (WGS) entry which is preliminary data.</text>
</comment>
<dbReference type="SUPFAM" id="SSF51338">
    <property type="entry name" value="Composite domain of metallo-dependent hydrolases"/>
    <property type="match status" value="1"/>
</dbReference>
<keyword evidence="4" id="KW-1185">Reference proteome</keyword>
<dbReference type="Gene3D" id="3.20.20.140">
    <property type="entry name" value="Metal-dependent hydrolases"/>
    <property type="match status" value="1"/>
</dbReference>
<dbReference type="InterPro" id="IPR011059">
    <property type="entry name" value="Metal-dep_hydrolase_composite"/>
</dbReference>
<dbReference type="Gene3D" id="2.30.40.10">
    <property type="entry name" value="Urease, subunit C, domain 1"/>
    <property type="match status" value="1"/>
</dbReference>
<dbReference type="CDD" id="cd01300">
    <property type="entry name" value="YtcJ_like"/>
    <property type="match status" value="1"/>
</dbReference>